<keyword evidence="6 7" id="KW-0862">Zinc</keyword>
<keyword evidence="5 7" id="KW-0378">Hydrolase</keyword>
<evidence type="ECO:0000256" key="3">
    <source>
        <dbReference type="ARBA" id="ARBA00022723"/>
    </source>
</evidence>
<dbReference type="HAMAP" id="MF_00009">
    <property type="entry name" value="Endoribonucl_YbeY"/>
    <property type="match status" value="1"/>
</dbReference>
<organism evidence="8">
    <name type="scientific">Caldithrix abyssi</name>
    <dbReference type="NCBI Taxonomy" id="187145"/>
    <lineage>
        <taxon>Bacteria</taxon>
        <taxon>Pseudomonadati</taxon>
        <taxon>Calditrichota</taxon>
        <taxon>Calditrichia</taxon>
        <taxon>Calditrichales</taxon>
        <taxon>Calditrichaceae</taxon>
        <taxon>Caldithrix</taxon>
    </lineage>
</organism>
<name>A0A7V5RQ42_CALAY</name>
<proteinExistence type="inferred from homology"/>
<evidence type="ECO:0000256" key="2">
    <source>
        <dbReference type="ARBA" id="ARBA00022722"/>
    </source>
</evidence>
<evidence type="ECO:0000313" key="8">
    <source>
        <dbReference type="EMBL" id="HHM02402.1"/>
    </source>
</evidence>
<dbReference type="PANTHER" id="PTHR46986:SF1">
    <property type="entry name" value="ENDORIBONUCLEASE YBEY, CHLOROPLASTIC"/>
    <property type="match status" value="1"/>
</dbReference>
<dbReference type="GO" id="GO:0006364">
    <property type="term" value="P:rRNA processing"/>
    <property type="evidence" value="ECO:0007669"/>
    <property type="project" value="UniProtKB-UniRule"/>
</dbReference>
<dbReference type="InterPro" id="IPR002036">
    <property type="entry name" value="YbeY"/>
</dbReference>
<comment type="function">
    <text evidence="7">Single strand-specific metallo-endoribonuclease involved in late-stage 70S ribosome quality control and in maturation of the 3' terminus of the 16S rRNA.</text>
</comment>
<dbReference type="GO" id="GO:0005737">
    <property type="term" value="C:cytoplasm"/>
    <property type="evidence" value="ECO:0007669"/>
    <property type="project" value="UniProtKB-SubCell"/>
</dbReference>
<evidence type="ECO:0000256" key="5">
    <source>
        <dbReference type="ARBA" id="ARBA00022801"/>
    </source>
</evidence>
<sequence length="138" mass="15899">MEISLHNESGRPGPEERPSRKLVEDVCRALKLEMLSCAIILTDDAYIRSLHKTYFNDPDTTDVITFDLGEEGIEGEIYICIDQAERQARQFGVSTLNEIRRLIIHGLLHLAGYDDRKEADRAEMKRMENGLYEKTKAW</sequence>
<dbReference type="PROSITE" id="PS01306">
    <property type="entry name" value="UPF0054"/>
    <property type="match status" value="1"/>
</dbReference>
<dbReference type="NCBIfam" id="TIGR00043">
    <property type="entry name" value="rRNA maturation RNase YbeY"/>
    <property type="match status" value="1"/>
</dbReference>
<dbReference type="GO" id="GO:0004222">
    <property type="term" value="F:metalloendopeptidase activity"/>
    <property type="evidence" value="ECO:0007669"/>
    <property type="project" value="InterPro"/>
</dbReference>
<keyword evidence="7" id="KW-0698">rRNA processing</keyword>
<dbReference type="Proteomes" id="UP000885771">
    <property type="component" value="Unassembled WGS sequence"/>
</dbReference>
<comment type="caution">
    <text evidence="8">The sequence shown here is derived from an EMBL/GenBank/DDBJ whole genome shotgun (WGS) entry which is preliminary data.</text>
</comment>
<dbReference type="AlphaFoldDB" id="A0A7V5RQ42"/>
<dbReference type="GO" id="GO:0004521">
    <property type="term" value="F:RNA endonuclease activity"/>
    <property type="evidence" value="ECO:0007669"/>
    <property type="project" value="UniProtKB-UniRule"/>
</dbReference>
<dbReference type="InterPro" id="IPR023091">
    <property type="entry name" value="MetalPrtase_cat_dom_sf_prd"/>
</dbReference>
<dbReference type="InterPro" id="IPR020549">
    <property type="entry name" value="YbeY_CS"/>
</dbReference>
<dbReference type="PANTHER" id="PTHR46986">
    <property type="entry name" value="ENDORIBONUCLEASE YBEY, CHLOROPLASTIC"/>
    <property type="match status" value="1"/>
</dbReference>
<keyword evidence="4 7" id="KW-0255">Endonuclease</keyword>
<keyword evidence="3 7" id="KW-0479">Metal-binding</keyword>
<feature type="binding site" evidence="7">
    <location>
        <position position="109"/>
    </location>
    <ligand>
        <name>Zn(2+)</name>
        <dbReference type="ChEBI" id="CHEBI:29105"/>
        <note>catalytic</note>
    </ligand>
</feature>
<comment type="similarity">
    <text evidence="1 7">Belongs to the endoribonuclease YbeY family.</text>
</comment>
<evidence type="ECO:0000256" key="6">
    <source>
        <dbReference type="ARBA" id="ARBA00022833"/>
    </source>
</evidence>
<keyword evidence="7" id="KW-0963">Cytoplasm</keyword>
<dbReference type="EC" id="3.1.-.-" evidence="7"/>
<keyword evidence="2 7" id="KW-0540">Nuclease</keyword>
<keyword evidence="7" id="KW-0690">Ribosome biogenesis</keyword>
<dbReference type="Gene3D" id="3.40.390.30">
    <property type="entry name" value="Metalloproteases ('zincins'), catalytic domain"/>
    <property type="match status" value="1"/>
</dbReference>
<evidence type="ECO:0000256" key="7">
    <source>
        <dbReference type="HAMAP-Rule" id="MF_00009"/>
    </source>
</evidence>
<dbReference type="EMBL" id="DRLI01000199">
    <property type="protein sequence ID" value="HHM02402.1"/>
    <property type="molecule type" value="Genomic_DNA"/>
</dbReference>
<protein>
    <recommendedName>
        <fullName evidence="7">Endoribonuclease YbeY</fullName>
        <ecNumber evidence="7">3.1.-.-</ecNumber>
    </recommendedName>
</protein>
<comment type="cofactor">
    <cofactor evidence="7">
        <name>Zn(2+)</name>
        <dbReference type="ChEBI" id="CHEBI:29105"/>
    </cofactor>
    <text evidence="7">Binds 1 zinc ion.</text>
</comment>
<accession>A0A7V5RQ42</accession>
<gene>
    <name evidence="7 8" type="primary">ybeY</name>
    <name evidence="8" type="ORF">ENJ15_05260</name>
</gene>
<dbReference type="Pfam" id="PF02130">
    <property type="entry name" value="YbeY"/>
    <property type="match status" value="1"/>
</dbReference>
<dbReference type="GO" id="GO:0008270">
    <property type="term" value="F:zinc ion binding"/>
    <property type="evidence" value="ECO:0007669"/>
    <property type="project" value="UniProtKB-UniRule"/>
</dbReference>
<evidence type="ECO:0000256" key="4">
    <source>
        <dbReference type="ARBA" id="ARBA00022759"/>
    </source>
</evidence>
<reference evidence="8" key="1">
    <citation type="journal article" date="2020" name="mSystems">
        <title>Genome- and Community-Level Interaction Insights into Carbon Utilization and Element Cycling Functions of Hydrothermarchaeota in Hydrothermal Sediment.</title>
        <authorList>
            <person name="Zhou Z."/>
            <person name="Liu Y."/>
            <person name="Xu W."/>
            <person name="Pan J."/>
            <person name="Luo Z.H."/>
            <person name="Li M."/>
        </authorList>
    </citation>
    <scope>NUCLEOTIDE SEQUENCE [LARGE SCALE GENOMIC DNA]</scope>
    <source>
        <strain evidence="8">HyVt-460</strain>
    </source>
</reference>
<comment type="subcellular location">
    <subcellularLocation>
        <location evidence="7">Cytoplasm</location>
    </subcellularLocation>
</comment>
<dbReference type="SUPFAM" id="SSF55486">
    <property type="entry name" value="Metalloproteases ('zincins'), catalytic domain"/>
    <property type="match status" value="1"/>
</dbReference>
<evidence type="ECO:0000256" key="1">
    <source>
        <dbReference type="ARBA" id="ARBA00010875"/>
    </source>
</evidence>
<feature type="binding site" evidence="7">
    <location>
        <position position="115"/>
    </location>
    <ligand>
        <name>Zn(2+)</name>
        <dbReference type="ChEBI" id="CHEBI:29105"/>
        <note>catalytic</note>
    </ligand>
</feature>
<feature type="binding site" evidence="7">
    <location>
        <position position="105"/>
    </location>
    <ligand>
        <name>Zn(2+)</name>
        <dbReference type="ChEBI" id="CHEBI:29105"/>
        <note>catalytic</note>
    </ligand>
</feature>